<evidence type="ECO:0000313" key="2">
    <source>
        <dbReference type="EMBL" id="QSQ22058.1"/>
    </source>
</evidence>
<evidence type="ECO:0000256" key="1">
    <source>
        <dbReference type="SAM" id="MobiDB-lite"/>
    </source>
</evidence>
<reference evidence="2 3" key="1">
    <citation type="submission" date="2021-02" db="EMBL/GenBank/DDBJ databases">
        <title>De Novo genome assembly of isolated myxobacteria.</title>
        <authorList>
            <person name="Stevens D.C."/>
        </authorList>
    </citation>
    <scope>NUCLEOTIDE SEQUENCE [LARGE SCALE GENOMIC DNA]</scope>
    <source>
        <strain evidence="3">SCPEA02</strain>
    </source>
</reference>
<keyword evidence="3" id="KW-1185">Reference proteome</keyword>
<dbReference type="RefSeq" id="WP_206723635.1">
    <property type="nucleotide sequence ID" value="NZ_CP071090.1"/>
</dbReference>
<evidence type="ECO:0000313" key="3">
    <source>
        <dbReference type="Proteomes" id="UP000662747"/>
    </source>
</evidence>
<dbReference type="Proteomes" id="UP000662747">
    <property type="component" value="Chromosome"/>
</dbReference>
<organism evidence="2 3">
    <name type="scientific">Pyxidicoccus parkwayensis</name>
    <dbReference type="NCBI Taxonomy" id="2813578"/>
    <lineage>
        <taxon>Bacteria</taxon>
        <taxon>Pseudomonadati</taxon>
        <taxon>Myxococcota</taxon>
        <taxon>Myxococcia</taxon>
        <taxon>Myxococcales</taxon>
        <taxon>Cystobacterineae</taxon>
        <taxon>Myxococcaceae</taxon>
        <taxon>Pyxidicoccus</taxon>
    </lineage>
</organism>
<sequence>MFAGGRVGSLALENAKGSTFIDGDLYVDGWLENPGGLVFVRGNLVAQTLFTSGLLVVLGELRVRRLFGEDEPDGTYVFGDMHVESAVFSHNHLIDVWGTAELVAQVHDEVHGREAVVRRLVEWGVLTGVDPEENLQDVKYSIGKVRRGLRTLGEQCGPLPEDWTARRYTPKPEETPAAAEHPPPFRPAVLVELEGWLGSAGLTQRQQLEELRTRWLPRLEDASIRPGAARLIRGAINSKKLAGERDALLKALE</sequence>
<name>A0ABX7P113_9BACT</name>
<accession>A0ABX7P113</accession>
<gene>
    <name evidence="2" type="ORF">JY651_44135</name>
</gene>
<protein>
    <submittedName>
        <fullName evidence="2">Uncharacterized protein</fullName>
    </submittedName>
</protein>
<dbReference type="EMBL" id="CP071090">
    <property type="protein sequence ID" value="QSQ22058.1"/>
    <property type="molecule type" value="Genomic_DNA"/>
</dbReference>
<proteinExistence type="predicted"/>
<feature type="region of interest" description="Disordered" evidence="1">
    <location>
        <begin position="160"/>
        <end position="183"/>
    </location>
</feature>